<evidence type="ECO:0000313" key="3">
    <source>
        <dbReference type="Proteomes" id="UP000317429"/>
    </source>
</evidence>
<gene>
    <name evidence="2" type="ORF">Pla175_10030</name>
</gene>
<dbReference type="PANTHER" id="PTHR41368">
    <property type="entry name" value="PROTEIN YGHO"/>
    <property type="match status" value="1"/>
</dbReference>
<evidence type="ECO:0000313" key="2">
    <source>
        <dbReference type="EMBL" id="QDU87638.1"/>
    </source>
</evidence>
<feature type="domain" description="N-acetyltransferase" evidence="1">
    <location>
        <begin position="203"/>
        <end position="376"/>
    </location>
</feature>
<dbReference type="Proteomes" id="UP000317429">
    <property type="component" value="Chromosome"/>
</dbReference>
<reference evidence="2 3" key="1">
    <citation type="submission" date="2019-02" db="EMBL/GenBank/DDBJ databases">
        <title>Deep-cultivation of Planctomycetes and their phenomic and genomic characterization uncovers novel biology.</title>
        <authorList>
            <person name="Wiegand S."/>
            <person name="Jogler M."/>
            <person name="Boedeker C."/>
            <person name="Pinto D."/>
            <person name="Vollmers J."/>
            <person name="Rivas-Marin E."/>
            <person name="Kohn T."/>
            <person name="Peeters S.H."/>
            <person name="Heuer A."/>
            <person name="Rast P."/>
            <person name="Oberbeckmann S."/>
            <person name="Bunk B."/>
            <person name="Jeske O."/>
            <person name="Meyerdierks A."/>
            <person name="Storesund J.E."/>
            <person name="Kallscheuer N."/>
            <person name="Luecker S."/>
            <person name="Lage O.M."/>
            <person name="Pohl T."/>
            <person name="Merkel B.J."/>
            <person name="Hornburger P."/>
            <person name="Mueller R.-W."/>
            <person name="Bruemmer F."/>
            <person name="Labrenz M."/>
            <person name="Spormann A.M."/>
            <person name="Op den Camp H."/>
            <person name="Overmann J."/>
            <person name="Amann R."/>
            <person name="Jetten M.S.M."/>
            <person name="Mascher T."/>
            <person name="Medema M.H."/>
            <person name="Devos D.P."/>
            <person name="Kaster A.-K."/>
            <person name="Ovreas L."/>
            <person name="Rohde M."/>
            <person name="Galperin M.Y."/>
            <person name="Jogler C."/>
        </authorList>
    </citation>
    <scope>NUCLEOTIDE SEQUENCE [LARGE SCALE GENOMIC DNA]</scope>
    <source>
        <strain evidence="2 3">Pla175</strain>
    </source>
</reference>
<protein>
    <recommendedName>
        <fullName evidence="1">N-acetyltransferase domain-containing protein</fullName>
    </recommendedName>
</protein>
<organism evidence="2 3">
    <name type="scientific">Pirellulimonas nuda</name>
    <dbReference type="NCBI Taxonomy" id="2528009"/>
    <lineage>
        <taxon>Bacteria</taxon>
        <taxon>Pseudomonadati</taxon>
        <taxon>Planctomycetota</taxon>
        <taxon>Planctomycetia</taxon>
        <taxon>Pirellulales</taxon>
        <taxon>Lacipirellulaceae</taxon>
        <taxon>Pirellulimonas</taxon>
    </lineage>
</organism>
<dbReference type="AlphaFoldDB" id="A0A518D847"/>
<dbReference type="EMBL" id="CP036291">
    <property type="protein sequence ID" value="QDU87638.1"/>
    <property type="molecule type" value="Genomic_DNA"/>
</dbReference>
<dbReference type="InterPro" id="IPR039968">
    <property type="entry name" value="BcerS-like"/>
</dbReference>
<dbReference type="KEGG" id="pnd:Pla175_10030"/>
<dbReference type="PANTHER" id="PTHR41368:SF1">
    <property type="entry name" value="PROTEIN YGHO"/>
    <property type="match status" value="1"/>
</dbReference>
<dbReference type="Pfam" id="PF00583">
    <property type="entry name" value="Acetyltransf_1"/>
    <property type="match status" value="1"/>
</dbReference>
<sequence length="376" mass="42232">MNALQILPARSRRDRKRFLGLPARIYQGDPLWAPALAAEEKALVGFKKHPFHAVNDAQCFLAVRGDEAVGRIAAIHNREHNAQHQDRTGFFGFFECQDDAEAAAALFAAASGWLAERGLDRIRGPANPSINYTLGTLVEGHDVPPTFMTPYNPPYYAGLIEGAGFQKEHDLWALRMTMPQMETMASRVERITQRLTKQYGLKLRTWSATPRPEELREFLGVINSSLQDHWGFVPLTQKELQRAAAGLRLLLVPELVIGIEIEGRLVGVTLALPDYNPRIKKIGGRLFPFGFLQLLARKRSIKKHRVMAANVLPEYNRAGLGVVLIHALILRARELGCQEVEYSWIAESNAASFGTLENAGAHRCRTFRVWEQFIAY</sequence>
<accession>A0A518D847</accession>
<dbReference type="Gene3D" id="3.40.630.30">
    <property type="match status" value="1"/>
</dbReference>
<keyword evidence="3" id="KW-1185">Reference proteome</keyword>
<proteinExistence type="predicted"/>
<name>A0A518D847_9BACT</name>
<evidence type="ECO:0000259" key="1">
    <source>
        <dbReference type="PROSITE" id="PS51186"/>
    </source>
</evidence>
<dbReference type="PROSITE" id="PS51186">
    <property type="entry name" value="GNAT"/>
    <property type="match status" value="1"/>
</dbReference>
<dbReference type="SUPFAM" id="SSF55729">
    <property type="entry name" value="Acyl-CoA N-acyltransferases (Nat)"/>
    <property type="match status" value="1"/>
</dbReference>
<dbReference type="InterPro" id="IPR000182">
    <property type="entry name" value="GNAT_dom"/>
</dbReference>
<dbReference type="InterPro" id="IPR016181">
    <property type="entry name" value="Acyl_CoA_acyltransferase"/>
</dbReference>
<dbReference type="GO" id="GO:0016747">
    <property type="term" value="F:acyltransferase activity, transferring groups other than amino-acyl groups"/>
    <property type="evidence" value="ECO:0007669"/>
    <property type="project" value="InterPro"/>
</dbReference>